<proteinExistence type="predicted"/>
<evidence type="ECO:0000313" key="1">
    <source>
        <dbReference type="EMBL" id="AXC15614.1"/>
    </source>
</evidence>
<keyword evidence="2" id="KW-1185">Reference proteome</keyword>
<organism evidence="1 2">
    <name type="scientific">Acidisarcina polymorpha</name>
    <dbReference type="NCBI Taxonomy" id="2211140"/>
    <lineage>
        <taxon>Bacteria</taxon>
        <taxon>Pseudomonadati</taxon>
        <taxon>Acidobacteriota</taxon>
        <taxon>Terriglobia</taxon>
        <taxon>Terriglobales</taxon>
        <taxon>Acidobacteriaceae</taxon>
        <taxon>Acidisarcina</taxon>
    </lineage>
</organism>
<reference evidence="1 2" key="1">
    <citation type="journal article" date="2018" name="Front. Microbiol.">
        <title>Hydrolytic Capabilities as a Key to Environmental Success: Chitinolytic and Cellulolytic Acidobacteria From Acidic Sub-arctic Soils and Boreal Peatlands.</title>
        <authorList>
            <person name="Belova S.E."/>
            <person name="Ravin N.V."/>
            <person name="Pankratov T.A."/>
            <person name="Rakitin A.L."/>
            <person name="Ivanova A.A."/>
            <person name="Beletsky A.V."/>
            <person name="Mardanov A.V."/>
            <person name="Sinninghe Damste J.S."/>
            <person name="Dedysh S.N."/>
        </authorList>
    </citation>
    <scope>NUCLEOTIDE SEQUENCE [LARGE SCALE GENOMIC DNA]</scope>
    <source>
        <strain evidence="1 2">SBC82</strain>
    </source>
</reference>
<dbReference type="EMBL" id="CP030840">
    <property type="protein sequence ID" value="AXC15614.1"/>
    <property type="molecule type" value="Genomic_DNA"/>
</dbReference>
<sequence length="39" mass="4360">MPSGERRKLTDFIEAAQWSAANALQGDSNPWRENGIKVD</sequence>
<dbReference type="AlphaFoldDB" id="A0A2Z5GA82"/>
<name>A0A2Z5GA82_9BACT</name>
<evidence type="ECO:0000313" key="2">
    <source>
        <dbReference type="Proteomes" id="UP000253606"/>
    </source>
</evidence>
<dbReference type="Proteomes" id="UP000253606">
    <property type="component" value="Chromosome"/>
</dbReference>
<dbReference type="KEGG" id="abas:ACPOL_6384"/>
<accession>A0A2Z5GA82</accession>
<gene>
    <name evidence="1" type="ORF">ACPOL_6384</name>
</gene>
<protein>
    <submittedName>
        <fullName evidence="1">Uncharacterized protein</fullName>
    </submittedName>
</protein>